<organism evidence="2">
    <name type="scientific">Medioppia subpectinata</name>
    <dbReference type="NCBI Taxonomy" id="1979941"/>
    <lineage>
        <taxon>Eukaryota</taxon>
        <taxon>Metazoa</taxon>
        <taxon>Ecdysozoa</taxon>
        <taxon>Arthropoda</taxon>
        <taxon>Chelicerata</taxon>
        <taxon>Arachnida</taxon>
        <taxon>Acari</taxon>
        <taxon>Acariformes</taxon>
        <taxon>Sarcoptiformes</taxon>
        <taxon>Oribatida</taxon>
        <taxon>Brachypylina</taxon>
        <taxon>Oppioidea</taxon>
        <taxon>Oppiidae</taxon>
        <taxon>Medioppia</taxon>
    </lineage>
</organism>
<reference evidence="2" key="1">
    <citation type="submission" date="2020-11" db="EMBL/GenBank/DDBJ databases">
        <authorList>
            <person name="Tran Van P."/>
        </authorList>
    </citation>
    <scope>NUCLEOTIDE SEQUENCE</scope>
</reference>
<sequence length="124" mass="13219">MFVRSVMGNRQGGGGYDVRDIDQTDPQESTGLLTQTPQQPQEYSVNTIPVVCAQPSSNVTDYELAVDRGGGHHWCRCCDPHSCHMCCNGVNCGAGCADCGQCCATCCLICCDGCIRGCLEGAFR</sequence>
<dbReference type="EMBL" id="CAJPIZ010018362">
    <property type="protein sequence ID" value="CAG2116503.1"/>
    <property type="molecule type" value="Genomic_DNA"/>
</dbReference>
<dbReference type="AlphaFoldDB" id="A0A7R9L951"/>
<feature type="compositionally biased region" description="Low complexity" evidence="1">
    <location>
        <begin position="32"/>
        <end position="41"/>
    </location>
</feature>
<gene>
    <name evidence="2" type="ORF">OSB1V03_LOCUS16462</name>
</gene>
<name>A0A7R9L951_9ACAR</name>
<evidence type="ECO:0000256" key="1">
    <source>
        <dbReference type="SAM" id="MobiDB-lite"/>
    </source>
</evidence>
<keyword evidence="3" id="KW-1185">Reference proteome</keyword>
<dbReference type="EMBL" id="OC872937">
    <property type="protein sequence ID" value="CAD7636073.1"/>
    <property type="molecule type" value="Genomic_DNA"/>
</dbReference>
<dbReference type="Proteomes" id="UP000759131">
    <property type="component" value="Unassembled WGS sequence"/>
</dbReference>
<evidence type="ECO:0000313" key="2">
    <source>
        <dbReference type="EMBL" id="CAD7636073.1"/>
    </source>
</evidence>
<accession>A0A7R9L951</accession>
<protein>
    <submittedName>
        <fullName evidence="2">Uncharacterized protein</fullName>
    </submittedName>
</protein>
<evidence type="ECO:0000313" key="3">
    <source>
        <dbReference type="Proteomes" id="UP000759131"/>
    </source>
</evidence>
<feature type="region of interest" description="Disordered" evidence="1">
    <location>
        <begin position="1"/>
        <end position="42"/>
    </location>
</feature>
<proteinExistence type="predicted"/>